<evidence type="ECO:0000313" key="2">
    <source>
        <dbReference type="EMBL" id="MBB5868462.1"/>
    </source>
</evidence>
<keyword evidence="3" id="KW-1185">Reference proteome</keyword>
<gene>
    <name evidence="2" type="ORF">F4553_001841</name>
</gene>
<name>A0A841BNZ9_9ACTN</name>
<comment type="caution">
    <text evidence="2">The sequence shown here is derived from an EMBL/GenBank/DDBJ whole genome shotgun (WGS) entry which is preliminary data.</text>
</comment>
<feature type="chain" id="PRO_5032282346" description="SH3 domain-containing protein" evidence="1">
    <location>
        <begin position="29"/>
        <end position="130"/>
    </location>
</feature>
<accession>A0A841BNZ9</accession>
<protein>
    <recommendedName>
        <fullName evidence="4">SH3 domain-containing protein</fullName>
    </recommendedName>
</protein>
<evidence type="ECO:0008006" key="4">
    <source>
        <dbReference type="Google" id="ProtNLM"/>
    </source>
</evidence>
<dbReference type="EMBL" id="JACHMN010000002">
    <property type="protein sequence ID" value="MBB5868462.1"/>
    <property type="molecule type" value="Genomic_DNA"/>
</dbReference>
<evidence type="ECO:0000313" key="3">
    <source>
        <dbReference type="Proteomes" id="UP000587527"/>
    </source>
</evidence>
<keyword evidence="1" id="KW-0732">Signal</keyword>
<dbReference type="Proteomes" id="UP000587527">
    <property type="component" value="Unassembled WGS sequence"/>
</dbReference>
<proteinExistence type="predicted"/>
<organism evidence="2 3">
    <name type="scientific">Allocatelliglobosispora scoriae</name>
    <dbReference type="NCBI Taxonomy" id="643052"/>
    <lineage>
        <taxon>Bacteria</taxon>
        <taxon>Bacillati</taxon>
        <taxon>Actinomycetota</taxon>
        <taxon>Actinomycetes</taxon>
        <taxon>Micromonosporales</taxon>
        <taxon>Micromonosporaceae</taxon>
        <taxon>Allocatelliglobosispora</taxon>
    </lineage>
</organism>
<evidence type="ECO:0000256" key="1">
    <source>
        <dbReference type="SAM" id="SignalP"/>
    </source>
</evidence>
<dbReference type="AlphaFoldDB" id="A0A841BNZ9"/>
<sequence length="130" mass="13877">MRKYLALLATAAAIAAGTVTVTAAPAHAALRNCTGETAYSNKSSGTASLIGTGINYRTGPDHNTCTSLGTWNQSSGYYLYLWCYTYGSYVSNGQQGSNVWWFGRRSGTSQQGWISSLYTIESGTSNSDQC</sequence>
<feature type="signal peptide" evidence="1">
    <location>
        <begin position="1"/>
        <end position="28"/>
    </location>
</feature>
<dbReference type="RefSeq" id="WP_184834423.1">
    <property type="nucleotide sequence ID" value="NZ_JACHMN010000002.1"/>
</dbReference>
<reference evidence="2 3" key="1">
    <citation type="submission" date="2020-08" db="EMBL/GenBank/DDBJ databases">
        <title>Sequencing the genomes of 1000 actinobacteria strains.</title>
        <authorList>
            <person name="Klenk H.-P."/>
        </authorList>
    </citation>
    <scope>NUCLEOTIDE SEQUENCE [LARGE SCALE GENOMIC DNA]</scope>
    <source>
        <strain evidence="2 3">DSM 45362</strain>
    </source>
</reference>